<evidence type="ECO:0000256" key="1">
    <source>
        <dbReference type="SAM" id="MobiDB-lite"/>
    </source>
</evidence>
<feature type="region of interest" description="Disordered" evidence="1">
    <location>
        <begin position="34"/>
        <end position="73"/>
    </location>
</feature>
<dbReference type="EMBL" id="BGZK01000433">
    <property type="protein sequence ID" value="GBP43294.1"/>
    <property type="molecule type" value="Genomic_DNA"/>
</dbReference>
<dbReference type="AlphaFoldDB" id="A0A4C1VZD9"/>
<sequence>MYIYKDLGIWELFPRIRFFVGFQHNQPLRRARGPVSLTADSRAEKGAPTPRRRRAVVCAGPAANGPRSACAPR</sequence>
<gene>
    <name evidence="2" type="ORF">EVAR_31178_1</name>
</gene>
<protein>
    <submittedName>
        <fullName evidence="2">Uncharacterized protein</fullName>
    </submittedName>
</protein>
<accession>A0A4C1VZD9</accession>
<organism evidence="2 3">
    <name type="scientific">Eumeta variegata</name>
    <name type="common">Bagworm moth</name>
    <name type="synonym">Eumeta japonica</name>
    <dbReference type="NCBI Taxonomy" id="151549"/>
    <lineage>
        <taxon>Eukaryota</taxon>
        <taxon>Metazoa</taxon>
        <taxon>Ecdysozoa</taxon>
        <taxon>Arthropoda</taxon>
        <taxon>Hexapoda</taxon>
        <taxon>Insecta</taxon>
        <taxon>Pterygota</taxon>
        <taxon>Neoptera</taxon>
        <taxon>Endopterygota</taxon>
        <taxon>Lepidoptera</taxon>
        <taxon>Glossata</taxon>
        <taxon>Ditrysia</taxon>
        <taxon>Tineoidea</taxon>
        <taxon>Psychidae</taxon>
        <taxon>Oiketicinae</taxon>
        <taxon>Eumeta</taxon>
    </lineage>
</organism>
<name>A0A4C1VZD9_EUMVA</name>
<evidence type="ECO:0000313" key="2">
    <source>
        <dbReference type="EMBL" id="GBP43294.1"/>
    </source>
</evidence>
<comment type="caution">
    <text evidence="2">The sequence shown here is derived from an EMBL/GenBank/DDBJ whole genome shotgun (WGS) entry which is preliminary data.</text>
</comment>
<keyword evidence="3" id="KW-1185">Reference proteome</keyword>
<dbReference type="Proteomes" id="UP000299102">
    <property type="component" value="Unassembled WGS sequence"/>
</dbReference>
<reference evidence="2 3" key="1">
    <citation type="journal article" date="2019" name="Commun. Biol.">
        <title>The bagworm genome reveals a unique fibroin gene that provides high tensile strength.</title>
        <authorList>
            <person name="Kono N."/>
            <person name="Nakamura H."/>
            <person name="Ohtoshi R."/>
            <person name="Tomita M."/>
            <person name="Numata K."/>
            <person name="Arakawa K."/>
        </authorList>
    </citation>
    <scope>NUCLEOTIDE SEQUENCE [LARGE SCALE GENOMIC DNA]</scope>
</reference>
<proteinExistence type="predicted"/>
<evidence type="ECO:0000313" key="3">
    <source>
        <dbReference type="Proteomes" id="UP000299102"/>
    </source>
</evidence>